<dbReference type="PANTHER" id="PTHR33744">
    <property type="entry name" value="CARBOHYDRATE DIACID REGULATOR"/>
    <property type="match status" value="1"/>
</dbReference>
<dbReference type="Proteomes" id="UP001596512">
    <property type="component" value="Unassembled WGS sequence"/>
</dbReference>
<dbReference type="EMBL" id="JBHTEY010000004">
    <property type="protein sequence ID" value="MFC7614738.1"/>
    <property type="molecule type" value="Genomic_DNA"/>
</dbReference>
<gene>
    <name evidence="2" type="ORF">ACFQV2_15615</name>
</gene>
<sequence length="112" mass="12867">MIPDADLVRCDRHLATLLRFADEPLVSHLAERVREVLNPLTDKQRDRAASTLHAWLRTRGDINEAADALAVHPQTVRYRLNQLESLLGERLADPEQRFLMEVSAHAWLPPER</sequence>
<name>A0ABW2TNF0_9PSEU</name>
<dbReference type="InterPro" id="IPR025736">
    <property type="entry name" value="PucR_C-HTH_dom"/>
</dbReference>
<feature type="domain" description="PucR C-terminal helix-turn-helix" evidence="1">
    <location>
        <begin position="50"/>
        <end position="103"/>
    </location>
</feature>
<reference evidence="3" key="1">
    <citation type="journal article" date="2019" name="Int. J. Syst. Evol. Microbiol.">
        <title>The Global Catalogue of Microorganisms (GCM) 10K type strain sequencing project: providing services to taxonomists for standard genome sequencing and annotation.</title>
        <authorList>
            <consortium name="The Broad Institute Genomics Platform"/>
            <consortium name="The Broad Institute Genome Sequencing Center for Infectious Disease"/>
            <person name="Wu L."/>
            <person name="Ma J."/>
        </authorList>
    </citation>
    <scope>NUCLEOTIDE SEQUENCE [LARGE SCALE GENOMIC DNA]</scope>
    <source>
        <strain evidence="3">JCM 17695</strain>
    </source>
</reference>
<dbReference type="PANTHER" id="PTHR33744:SF1">
    <property type="entry name" value="DNA-BINDING TRANSCRIPTIONAL ACTIVATOR ADER"/>
    <property type="match status" value="1"/>
</dbReference>
<accession>A0ABW2TNF0</accession>
<evidence type="ECO:0000259" key="1">
    <source>
        <dbReference type="Pfam" id="PF13556"/>
    </source>
</evidence>
<evidence type="ECO:0000313" key="3">
    <source>
        <dbReference type="Proteomes" id="UP001596512"/>
    </source>
</evidence>
<comment type="caution">
    <text evidence="2">The sequence shown here is derived from an EMBL/GenBank/DDBJ whole genome shotgun (WGS) entry which is preliminary data.</text>
</comment>
<dbReference type="Gene3D" id="1.10.10.2840">
    <property type="entry name" value="PucR C-terminal helix-turn-helix domain"/>
    <property type="match status" value="1"/>
</dbReference>
<keyword evidence="3" id="KW-1185">Reference proteome</keyword>
<dbReference type="InterPro" id="IPR042070">
    <property type="entry name" value="PucR_C-HTH_sf"/>
</dbReference>
<proteinExistence type="predicted"/>
<evidence type="ECO:0000313" key="2">
    <source>
        <dbReference type="EMBL" id="MFC7614738.1"/>
    </source>
</evidence>
<organism evidence="2 3">
    <name type="scientific">Actinokineospora soli</name>
    <dbReference type="NCBI Taxonomy" id="1048753"/>
    <lineage>
        <taxon>Bacteria</taxon>
        <taxon>Bacillati</taxon>
        <taxon>Actinomycetota</taxon>
        <taxon>Actinomycetes</taxon>
        <taxon>Pseudonocardiales</taxon>
        <taxon>Pseudonocardiaceae</taxon>
        <taxon>Actinokineospora</taxon>
    </lineage>
</organism>
<dbReference type="Pfam" id="PF13556">
    <property type="entry name" value="HTH_30"/>
    <property type="match status" value="1"/>
</dbReference>
<dbReference type="InterPro" id="IPR051448">
    <property type="entry name" value="CdaR-like_regulators"/>
</dbReference>
<protein>
    <submittedName>
        <fullName evidence="2">Helix-turn-helix domain-containing protein</fullName>
    </submittedName>
</protein>